<dbReference type="Proteomes" id="UP000277191">
    <property type="component" value="Chromosome 3"/>
</dbReference>
<evidence type="ECO:0000313" key="4">
    <source>
        <dbReference type="Proteomes" id="UP000277191"/>
    </source>
</evidence>
<name>A0A3S9NG02_9BURK</name>
<evidence type="ECO:0000313" key="3">
    <source>
        <dbReference type="EMBL" id="AZQ54614.1"/>
    </source>
</evidence>
<keyword evidence="1" id="KW-0732">Signal</keyword>
<dbReference type="AlphaFoldDB" id="A0A3S9NG02"/>
<organism evidence="3 4">
    <name type="scientific">Burkholderia cenocepacia</name>
    <dbReference type="NCBI Taxonomy" id="95486"/>
    <lineage>
        <taxon>Bacteria</taxon>
        <taxon>Pseudomonadati</taxon>
        <taxon>Pseudomonadota</taxon>
        <taxon>Betaproteobacteria</taxon>
        <taxon>Burkholderiales</taxon>
        <taxon>Burkholderiaceae</taxon>
        <taxon>Burkholderia</taxon>
        <taxon>Burkholderia cepacia complex</taxon>
    </lineage>
</organism>
<evidence type="ECO:0000256" key="1">
    <source>
        <dbReference type="SAM" id="SignalP"/>
    </source>
</evidence>
<accession>A0A3S9NG02</accession>
<proteinExistence type="predicted"/>
<protein>
    <submittedName>
        <fullName evidence="3">DUF4189 domain-containing protein</fullName>
    </submittedName>
</protein>
<dbReference type="Pfam" id="PF13827">
    <property type="entry name" value="DUF4189"/>
    <property type="match status" value="1"/>
</dbReference>
<evidence type="ECO:0000259" key="2">
    <source>
        <dbReference type="Pfam" id="PF13827"/>
    </source>
</evidence>
<reference evidence="3 4" key="1">
    <citation type="submission" date="2018-12" db="EMBL/GenBank/DDBJ databases">
        <title>Cadmium resistance mechanism in endophytic bacteria Burkholderia cenocepacia YG-3.</title>
        <authorList>
            <person name="Zhang X."/>
            <person name="Wang X."/>
            <person name="Zhu Y."/>
        </authorList>
    </citation>
    <scope>NUCLEOTIDE SEQUENCE [LARGE SCALE GENOMIC DNA]</scope>
    <source>
        <strain evidence="3 4">YG-3</strain>
    </source>
</reference>
<feature type="signal peptide" evidence="1">
    <location>
        <begin position="1"/>
        <end position="20"/>
    </location>
</feature>
<dbReference type="RefSeq" id="WP_126367549.1">
    <property type="nucleotide sequence ID" value="NZ_CP034547.1"/>
</dbReference>
<dbReference type="EMBL" id="CP034547">
    <property type="protein sequence ID" value="AZQ54614.1"/>
    <property type="molecule type" value="Genomic_DNA"/>
</dbReference>
<dbReference type="InterPro" id="IPR025240">
    <property type="entry name" value="DUF4189"/>
</dbReference>
<feature type="chain" id="PRO_5019023286" evidence="1">
    <location>
        <begin position="21"/>
        <end position="165"/>
    </location>
</feature>
<gene>
    <name evidence="3" type="ORF">D5R55_27315</name>
</gene>
<sequence>MKSKFTLALLVTTFCIQAYAEGGCPPGTVPQGGQGTTGCMPISGYGQPGNRAIPGAPLNVTFIERWGAVALDAQETHNIGASHDKASRAEAEQIAMKNCLDLGSKKCELVSAYSNRCVAVAKADTHYSVATNLTKPEAEKTVLGLCEDASCKVVYSQCSLAKRIQ</sequence>
<feature type="domain" description="DUF4189" evidence="2">
    <location>
        <begin position="66"/>
        <end position="158"/>
    </location>
</feature>